<protein>
    <submittedName>
        <fullName evidence="2">Uncharacterized protein</fullName>
    </submittedName>
</protein>
<accession>A0A2T3YZK8</accession>
<name>A0A2T3YZK8_TRIA4</name>
<evidence type="ECO:0000313" key="2">
    <source>
        <dbReference type="EMBL" id="PTB38011.1"/>
    </source>
</evidence>
<sequence length="78" mass="8959">MSQRKQPDLARDSEIFKHPIPSHFIFLYLIIRLLISCPALLVVRCAGAKNLALNHLVMRPSDMIQSVRIMLNFLRVGM</sequence>
<feature type="transmembrane region" description="Helical" evidence="1">
    <location>
        <begin position="20"/>
        <end position="43"/>
    </location>
</feature>
<keyword evidence="1" id="KW-0472">Membrane</keyword>
<reference evidence="2 3" key="1">
    <citation type="submission" date="2016-07" db="EMBL/GenBank/DDBJ databases">
        <title>Multiple horizontal gene transfer events from other fungi enriched the ability of initially mycotrophic Trichoderma (Ascomycota) to feed on dead plant biomass.</title>
        <authorList>
            <consortium name="DOE Joint Genome Institute"/>
            <person name="Aerts A."/>
            <person name="Atanasova L."/>
            <person name="Chenthamara K."/>
            <person name="Zhang J."/>
            <person name="Grujic M."/>
            <person name="Henrissat B."/>
            <person name="Kuo A."/>
            <person name="Salamov A."/>
            <person name="Lipzen A."/>
            <person name="Labutti K."/>
            <person name="Barry K."/>
            <person name="Miao Y."/>
            <person name="Rahimi M.J."/>
            <person name="Shen Q."/>
            <person name="Grigoriev I.V."/>
            <person name="Kubicek C.P."/>
            <person name="Druzhinina I.S."/>
        </authorList>
    </citation>
    <scope>NUCLEOTIDE SEQUENCE [LARGE SCALE GENOMIC DNA]</scope>
    <source>
        <strain evidence="2 3">CBS 433.97</strain>
    </source>
</reference>
<gene>
    <name evidence="2" type="ORF">M441DRAFT_60318</name>
</gene>
<evidence type="ECO:0000313" key="3">
    <source>
        <dbReference type="Proteomes" id="UP000240493"/>
    </source>
</evidence>
<keyword evidence="1" id="KW-0812">Transmembrane</keyword>
<dbReference type="Proteomes" id="UP000240493">
    <property type="component" value="Unassembled WGS sequence"/>
</dbReference>
<proteinExistence type="predicted"/>
<keyword evidence="3" id="KW-1185">Reference proteome</keyword>
<dbReference type="AlphaFoldDB" id="A0A2T3YZK8"/>
<keyword evidence="1" id="KW-1133">Transmembrane helix</keyword>
<evidence type="ECO:0000256" key="1">
    <source>
        <dbReference type="SAM" id="Phobius"/>
    </source>
</evidence>
<organism evidence="2 3">
    <name type="scientific">Trichoderma asperellum (strain ATCC 204424 / CBS 433.97 / NBRC 101777)</name>
    <dbReference type="NCBI Taxonomy" id="1042311"/>
    <lineage>
        <taxon>Eukaryota</taxon>
        <taxon>Fungi</taxon>
        <taxon>Dikarya</taxon>
        <taxon>Ascomycota</taxon>
        <taxon>Pezizomycotina</taxon>
        <taxon>Sordariomycetes</taxon>
        <taxon>Hypocreomycetidae</taxon>
        <taxon>Hypocreales</taxon>
        <taxon>Hypocreaceae</taxon>
        <taxon>Trichoderma</taxon>
    </lineage>
</organism>
<dbReference type="EMBL" id="KZ679266">
    <property type="protein sequence ID" value="PTB38011.1"/>
    <property type="molecule type" value="Genomic_DNA"/>
</dbReference>